<reference evidence="1 2" key="1">
    <citation type="submission" date="2011-08" db="EMBL/GenBank/DDBJ databases">
        <authorList>
            <person name="Liu Z.J."/>
            <person name="Shi F.L."/>
            <person name="Lu J.Q."/>
            <person name="Li M."/>
            <person name="Wang Z.L."/>
        </authorList>
    </citation>
    <scope>NUCLEOTIDE SEQUENCE [LARGE SCALE GENOMIC DNA]</scope>
    <source>
        <strain evidence="1 2">USNM 41457</strain>
    </source>
</reference>
<keyword evidence="2" id="KW-1185">Reference proteome</keyword>
<dbReference type="VEuPathDB" id="MicrosporidiaDB:EDEG_00182"/>
<dbReference type="HOGENOM" id="CLU_713773_0_0_1"/>
<evidence type="ECO:0000313" key="2">
    <source>
        <dbReference type="Proteomes" id="UP000003163"/>
    </source>
</evidence>
<accession>J9D863</accession>
<dbReference type="InParanoid" id="J9D863"/>
<comment type="caution">
    <text evidence="1">The sequence shown here is derived from an EMBL/GenBank/DDBJ whole genome shotgun (WGS) entry which is preliminary data.</text>
</comment>
<reference evidence="2" key="2">
    <citation type="submission" date="2015-07" db="EMBL/GenBank/DDBJ databases">
        <title>Contrasting host-pathogen interactions and genome evolution in two generalist and specialist microsporidian pathogens of mosquitoes.</title>
        <authorList>
            <consortium name="The Broad Institute Genomics Platform"/>
            <consortium name="The Broad Institute Genome Sequencing Center for Infectious Disease"/>
            <person name="Cuomo C.A."/>
            <person name="Sanscrainte N.D."/>
            <person name="Goldberg J.M."/>
            <person name="Heiman D."/>
            <person name="Young S."/>
            <person name="Zeng Q."/>
            <person name="Becnel J.J."/>
            <person name="Birren B.W."/>
        </authorList>
    </citation>
    <scope>NUCLEOTIDE SEQUENCE [LARGE SCALE GENOMIC DNA]</scope>
    <source>
        <strain evidence="2">USNM 41457</strain>
    </source>
</reference>
<dbReference type="AlphaFoldDB" id="J9D863"/>
<protein>
    <submittedName>
        <fullName evidence="1">Uncharacterized protein</fullName>
    </submittedName>
</protein>
<gene>
    <name evidence="1" type="ORF">EDEG_00182</name>
</gene>
<organism evidence="1 2">
    <name type="scientific">Edhazardia aedis (strain USNM 41457)</name>
    <name type="common">Microsporidian parasite</name>
    <dbReference type="NCBI Taxonomy" id="1003232"/>
    <lineage>
        <taxon>Eukaryota</taxon>
        <taxon>Fungi</taxon>
        <taxon>Fungi incertae sedis</taxon>
        <taxon>Microsporidia</taxon>
        <taxon>Edhazardia</taxon>
    </lineage>
</organism>
<dbReference type="Proteomes" id="UP000003163">
    <property type="component" value="Unassembled WGS sequence"/>
</dbReference>
<evidence type="ECO:0000313" key="1">
    <source>
        <dbReference type="EMBL" id="EJW03694.1"/>
    </source>
</evidence>
<dbReference type="EMBL" id="AFBI03000002">
    <property type="protein sequence ID" value="EJW03694.1"/>
    <property type="molecule type" value="Genomic_DNA"/>
</dbReference>
<proteinExistence type="predicted"/>
<sequence length="387" mass="45771">MALTALRGLCDNVALNLKIQQIKNGNFFGTFSKNISYFKELIESYILTFNYIFYKERIQEMITKHEEIDSILKTNNSYVLFIISLFNDLNKEKLKAAKVTLDNLQISFRLYISKKIEQGEEQEKINKNNYFEKIYHSYIKKTENSQNQLSNQMFQNPNTDFAGMNLQSSMTISCSIIDIMNFESSSKIYNDYKENILKVLKIYMDHISLFSTNLHISKEQIRSEQEISIYPLAYICNVLFSYFTIIIEHLNIKDDQLLVKVQKNVSIQLTKFYFRSKEYLSNLFILNLNGDFENVVNFNETAVYSLNMFIVAFKSYIAFLASNYYSADNTFFEDQNTLQNLLVELKSKFYSYTLTLSYFVHIVDDNMEVQTEKYERYLKKKQMWQSS</sequence>
<name>J9D863_EDHAE</name>